<keyword evidence="1" id="KW-0812">Transmembrane</keyword>
<sequence>MNDESTFAIEPNGNSFGSPGYEPPSIFSKVGLSLEKITVGSRKEIQDFVWDEFEPKEYVTNGVIGISPLVLFFFLSWLTTLLVLRCLGRDRVGCAAGAAFHHDNNEEVLAEDPEEQKYSEVSDSSMDCDKIDSESVNEKTNEADGLMMTKDGKKNKKNDIGFVDEETSLADDPDINCCKTCCCCAFDSKRVSSRKFQTRFVFTLFANVMVLCCMLMIVCWYGPMKSAASTCKKVVELTKIIRSEMKTAFGTFSQGSKKLDQVMFAEPLSYAVICPNVPTSSFESLVGIEIKKVFNDYGYQVPDIITFLTTAAVSTQAIKVFADANDKIITIAGYSWIFNCFISFMILITLSQLGALFYAVHKEGTPKNTKRKSCCQFECWYGWTILPCQFILVICFMLSIIVFYFGVTLTTDFCLPKLSTSGNGALITSGRGTPEDTILHFANVGAEDALFMSYLTGCQTDPTAQILEAQELVQKNLGNLDLFSSQDDFETLSERCGPDNQLKEYVDYITVIRDQYIKMGDGLVLSNAALSCARVNTAYKLTMHQALCTDFATANANGFVLSIVISFCGMILITLRAAWRTSV</sequence>
<feature type="transmembrane region" description="Helical" evidence="1">
    <location>
        <begin position="200"/>
        <end position="223"/>
    </location>
</feature>
<name>A0A7S4AAB4_9STRA</name>
<proteinExistence type="predicted"/>
<evidence type="ECO:0000256" key="1">
    <source>
        <dbReference type="SAM" id="Phobius"/>
    </source>
</evidence>
<evidence type="ECO:0000313" key="2">
    <source>
        <dbReference type="EMBL" id="CAE0709044.1"/>
    </source>
</evidence>
<feature type="transmembrane region" description="Helical" evidence="1">
    <location>
        <begin position="63"/>
        <end position="84"/>
    </location>
</feature>
<keyword evidence="1" id="KW-0472">Membrane</keyword>
<reference evidence="2" key="1">
    <citation type="submission" date="2021-01" db="EMBL/GenBank/DDBJ databases">
        <authorList>
            <person name="Corre E."/>
            <person name="Pelletier E."/>
            <person name="Niang G."/>
            <person name="Scheremetjew M."/>
            <person name="Finn R."/>
            <person name="Kale V."/>
            <person name="Holt S."/>
            <person name="Cochrane G."/>
            <person name="Meng A."/>
            <person name="Brown T."/>
            <person name="Cohen L."/>
        </authorList>
    </citation>
    <scope>NUCLEOTIDE SEQUENCE</scope>
    <source>
        <strain evidence="2">10249 10 AB</strain>
    </source>
</reference>
<dbReference type="AlphaFoldDB" id="A0A7S4AAB4"/>
<protein>
    <submittedName>
        <fullName evidence="2">Uncharacterized protein</fullName>
    </submittedName>
</protein>
<accession>A0A7S4AAB4</accession>
<feature type="transmembrane region" description="Helical" evidence="1">
    <location>
        <begin position="336"/>
        <end position="360"/>
    </location>
</feature>
<feature type="transmembrane region" description="Helical" evidence="1">
    <location>
        <begin position="380"/>
        <end position="407"/>
    </location>
</feature>
<gene>
    <name evidence="2" type="ORF">PAUS00366_LOCUS1764</name>
</gene>
<feature type="transmembrane region" description="Helical" evidence="1">
    <location>
        <begin position="558"/>
        <end position="579"/>
    </location>
</feature>
<organism evidence="2">
    <name type="scientific">Pseudo-nitzschia australis</name>
    <dbReference type="NCBI Taxonomy" id="44445"/>
    <lineage>
        <taxon>Eukaryota</taxon>
        <taxon>Sar</taxon>
        <taxon>Stramenopiles</taxon>
        <taxon>Ochrophyta</taxon>
        <taxon>Bacillariophyta</taxon>
        <taxon>Bacillariophyceae</taxon>
        <taxon>Bacillariophycidae</taxon>
        <taxon>Bacillariales</taxon>
        <taxon>Bacillariaceae</taxon>
        <taxon>Pseudo-nitzschia</taxon>
    </lineage>
</organism>
<dbReference type="EMBL" id="HBIX01002366">
    <property type="protein sequence ID" value="CAE0709044.1"/>
    <property type="molecule type" value="Transcribed_RNA"/>
</dbReference>
<keyword evidence="1" id="KW-1133">Transmembrane helix</keyword>